<proteinExistence type="predicted"/>
<name>A0A0F9FC88_9ZZZZ</name>
<comment type="caution">
    <text evidence="1">The sequence shown here is derived from an EMBL/GenBank/DDBJ whole genome shotgun (WGS) entry which is preliminary data.</text>
</comment>
<dbReference type="EMBL" id="LAZR01021828">
    <property type="protein sequence ID" value="KKL83984.1"/>
    <property type="molecule type" value="Genomic_DNA"/>
</dbReference>
<evidence type="ECO:0000313" key="1">
    <source>
        <dbReference type="EMBL" id="KKL83984.1"/>
    </source>
</evidence>
<gene>
    <name evidence="1" type="ORF">LCGC14_1969270</name>
</gene>
<sequence>MVQTDIRQILARRPHKLRTLCQVIREIHDMGMDMGNCEVTNRCEEALIKAKKMDARLKAYKKAVAEHGITV</sequence>
<dbReference type="AlphaFoldDB" id="A0A0F9FC88"/>
<accession>A0A0F9FC88</accession>
<organism evidence="1">
    <name type="scientific">marine sediment metagenome</name>
    <dbReference type="NCBI Taxonomy" id="412755"/>
    <lineage>
        <taxon>unclassified sequences</taxon>
        <taxon>metagenomes</taxon>
        <taxon>ecological metagenomes</taxon>
    </lineage>
</organism>
<reference evidence="1" key="1">
    <citation type="journal article" date="2015" name="Nature">
        <title>Complex archaea that bridge the gap between prokaryotes and eukaryotes.</title>
        <authorList>
            <person name="Spang A."/>
            <person name="Saw J.H."/>
            <person name="Jorgensen S.L."/>
            <person name="Zaremba-Niedzwiedzka K."/>
            <person name="Martijn J."/>
            <person name="Lind A.E."/>
            <person name="van Eijk R."/>
            <person name="Schleper C."/>
            <person name="Guy L."/>
            <person name="Ettema T.J."/>
        </authorList>
    </citation>
    <scope>NUCLEOTIDE SEQUENCE</scope>
</reference>
<protein>
    <submittedName>
        <fullName evidence="1">Uncharacterized protein</fullName>
    </submittedName>
</protein>